<dbReference type="GO" id="GO:0016616">
    <property type="term" value="F:oxidoreductase activity, acting on the CH-OH group of donors, NAD or NADP as acceptor"/>
    <property type="evidence" value="ECO:0007669"/>
    <property type="project" value="InterPro"/>
</dbReference>
<dbReference type="SUPFAM" id="SSF56327">
    <property type="entry name" value="LDH C-terminal domain-like"/>
    <property type="match status" value="1"/>
</dbReference>
<dbReference type="Proteomes" id="UP000683511">
    <property type="component" value="Chromosome"/>
</dbReference>
<protein>
    <submittedName>
        <fullName evidence="1">Malate dehydrogenase</fullName>
    </submittedName>
</protein>
<name>A0A975Y588_9NOST</name>
<dbReference type="InterPro" id="IPR015955">
    <property type="entry name" value="Lactate_DH/Glyco_Ohase_4_C"/>
</dbReference>
<accession>A0A975Y588</accession>
<reference evidence="1" key="1">
    <citation type="submission" date="2017-04" db="EMBL/GenBank/DDBJ databases">
        <title>Genome deletions in a multicellular cyanobacterial endosymbiont for morphological adaptation in marine diatoms.</title>
        <authorList>
            <person name="Wang Y."/>
            <person name="Gao H."/>
            <person name="Li R."/>
            <person name="Xu X."/>
        </authorList>
    </citation>
    <scope>NUCLEOTIDE SEQUENCE</scope>
    <source>
        <strain evidence="1">FACHB 800</strain>
    </source>
</reference>
<gene>
    <name evidence="1" type="ORF">B6N60_02688</name>
</gene>
<dbReference type="AlphaFoldDB" id="A0A975Y588"/>
<dbReference type="EMBL" id="CP021056">
    <property type="protein sequence ID" value="QXE23986.1"/>
    <property type="molecule type" value="Genomic_DNA"/>
</dbReference>
<organism evidence="1 2">
    <name type="scientific">Richelia sinica FACHB-800</name>
    <dbReference type="NCBI Taxonomy" id="1357546"/>
    <lineage>
        <taxon>Bacteria</taxon>
        <taxon>Bacillati</taxon>
        <taxon>Cyanobacteriota</taxon>
        <taxon>Cyanophyceae</taxon>
        <taxon>Nostocales</taxon>
        <taxon>Nostocaceae</taxon>
        <taxon>Richelia</taxon>
    </lineage>
</organism>
<dbReference type="KEGG" id="rsin:B6N60_02688"/>
<dbReference type="Gene3D" id="3.90.110.10">
    <property type="entry name" value="Lactate dehydrogenase/glycoside hydrolase, family 4, C-terminal"/>
    <property type="match status" value="1"/>
</dbReference>
<evidence type="ECO:0000313" key="1">
    <source>
        <dbReference type="EMBL" id="QXE23986.1"/>
    </source>
</evidence>
<evidence type="ECO:0000313" key="2">
    <source>
        <dbReference type="Proteomes" id="UP000683511"/>
    </source>
</evidence>
<keyword evidence="2" id="KW-1185">Reference proteome</keyword>
<proteinExistence type="predicted"/>
<sequence>MGCSGIEKIIEISISEAEKAALLTSAESVRRNINQAQKILDSL</sequence>